<evidence type="ECO:0000313" key="2">
    <source>
        <dbReference type="Proteomes" id="UP000031666"/>
    </source>
</evidence>
<keyword evidence="1" id="KW-0378">Hydrolase</keyword>
<proteinExistence type="predicted"/>
<organism evidence="1 2">
    <name type="scientific">Vibrio ishigakensis</name>
    <dbReference type="NCBI Taxonomy" id="1481914"/>
    <lineage>
        <taxon>Bacteria</taxon>
        <taxon>Pseudomonadati</taxon>
        <taxon>Pseudomonadota</taxon>
        <taxon>Gammaproteobacteria</taxon>
        <taxon>Vibrionales</taxon>
        <taxon>Vibrionaceae</taxon>
        <taxon>Vibrio</taxon>
    </lineage>
</organism>
<name>A0A0B8QES3_9VIBR</name>
<dbReference type="GO" id="GO:0004065">
    <property type="term" value="F:arylsulfatase activity"/>
    <property type="evidence" value="ECO:0007669"/>
    <property type="project" value="UniProtKB-EC"/>
</dbReference>
<reference evidence="1 2" key="2">
    <citation type="submission" date="2015-01" db="EMBL/GenBank/DDBJ databases">
        <authorList>
            <consortium name="NBRP consortium"/>
            <person name="Sawabe T."/>
            <person name="Meirelles P."/>
            <person name="Feng G."/>
            <person name="Sayaka M."/>
            <person name="Hattori M."/>
            <person name="Ohkuma M."/>
        </authorList>
    </citation>
    <scope>NUCLEOTIDE SEQUENCE [LARGE SCALE GENOMIC DNA]</scope>
    <source>
        <strain evidence="2">JCM 19241</strain>
    </source>
</reference>
<dbReference type="STRING" id="1481914.JCM19241_3429"/>
<dbReference type="EC" id="3.1.6.1" evidence="1"/>
<evidence type="ECO:0000313" key="1">
    <source>
        <dbReference type="EMBL" id="GAM75517.1"/>
    </source>
</evidence>
<dbReference type="AlphaFoldDB" id="A0A0B8QES3"/>
<protein>
    <submittedName>
        <fullName evidence="1">Arylsulfatase</fullName>
        <ecNumber evidence="1">3.1.6.1</ecNumber>
    </submittedName>
</protein>
<dbReference type="EMBL" id="BBSC01000004">
    <property type="protein sequence ID" value="GAM75517.1"/>
    <property type="molecule type" value="Genomic_DNA"/>
</dbReference>
<comment type="caution">
    <text evidence="1">The sequence shown here is derived from an EMBL/GenBank/DDBJ whole genome shotgun (WGS) entry which is preliminary data.</text>
</comment>
<dbReference type="InterPro" id="IPR017850">
    <property type="entry name" value="Alkaline_phosphatase_core_sf"/>
</dbReference>
<dbReference type="Proteomes" id="UP000031666">
    <property type="component" value="Unassembled WGS sequence"/>
</dbReference>
<dbReference type="Gene3D" id="3.30.1120.10">
    <property type="match status" value="1"/>
</dbReference>
<sequence length="109" mass="12689">MPSGVSMKPFLESESKTVRTEKDWFAFELFGNGFVIQGDFKLMKLRTGMYGDGKWHLYNIKENPAETVPLEDKYPEKFESMMKIYQQYAKDHNIVEVAEDWNPWAAAAN</sequence>
<reference evidence="1 2" key="1">
    <citation type="submission" date="2015-01" db="EMBL/GenBank/DDBJ databases">
        <title>Vibrio sp. C94 JCM 19241 whole genome shotgun sequence.</title>
        <authorList>
            <person name="Sawabe T."/>
            <person name="Meirelles P."/>
            <person name="Feng G."/>
            <person name="Sayaka M."/>
            <person name="Hattori M."/>
            <person name="Ohkuma M."/>
        </authorList>
    </citation>
    <scope>NUCLEOTIDE SEQUENCE [LARGE SCALE GENOMIC DNA]</scope>
    <source>
        <strain evidence="2">JCM 19241</strain>
    </source>
</reference>
<accession>A0A0B8QES3</accession>
<dbReference type="SUPFAM" id="SSF53649">
    <property type="entry name" value="Alkaline phosphatase-like"/>
    <property type="match status" value="1"/>
</dbReference>
<gene>
    <name evidence="1" type="ORF">JCM19241_3429</name>
</gene>